<name>A0A2N3Q186_9PROT</name>
<accession>A0A2N3Q186</accession>
<dbReference type="Pfam" id="PF07345">
    <property type="entry name" value="ATPaseInh_sub_z"/>
    <property type="match status" value="1"/>
</dbReference>
<proteinExistence type="predicted"/>
<comment type="caution">
    <text evidence="1">The sequence shown here is derived from an EMBL/GenBank/DDBJ whole genome shotgun (WGS) entry which is preliminary data.</text>
</comment>
<dbReference type="PIRSF" id="PIRSF031780">
    <property type="entry name" value="UCP031780"/>
    <property type="match status" value="1"/>
</dbReference>
<reference evidence="2" key="1">
    <citation type="submission" date="2017-12" db="EMBL/GenBank/DDBJ databases">
        <title>Draft genome sequence of Telmatospirillum siberiense 26-4b1T, an acidotolerant peatland alphaproteobacterium potentially involved in sulfur cycling.</title>
        <authorList>
            <person name="Hausmann B."/>
            <person name="Pjevac P."/>
            <person name="Schreck K."/>
            <person name="Herbold C.W."/>
            <person name="Daims H."/>
            <person name="Wagner M."/>
            <person name="Pester M."/>
            <person name="Loy A."/>
        </authorList>
    </citation>
    <scope>NUCLEOTIDE SEQUENCE [LARGE SCALE GENOMIC DNA]</scope>
    <source>
        <strain evidence="2">26-4b1</strain>
    </source>
</reference>
<dbReference type="AlphaFoldDB" id="A0A2N3Q186"/>
<organism evidence="1 2">
    <name type="scientific">Telmatospirillum siberiense</name>
    <dbReference type="NCBI Taxonomy" id="382514"/>
    <lineage>
        <taxon>Bacteria</taxon>
        <taxon>Pseudomonadati</taxon>
        <taxon>Pseudomonadota</taxon>
        <taxon>Alphaproteobacteria</taxon>
        <taxon>Rhodospirillales</taxon>
        <taxon>Rhodospirillaceae</taxon>
        <taxon>Telmatospirillum</taxon>
    </lineage>
</organism>
<sequence length="117" mass="12525">MGGFDEREKAFEAKYHLDEELAFKIGVRRAKLLGLWVAEQLGLSGEAGVVYARKAVEADLGDSAHVGLLAKLRTDLLAGGKDAAVGRLADEFHRLEAEARGQIVAEVTAGKQAIPPE</sequence>
<dbReference type="InterPro" id="IPR038293">
    <property type="entry name" value="ATPase_inh_sub_z_sf"/>
</dbReference>
<dbReference type="InterPro" id="IPR009945">
    <property type="entry name" value="ATPase_inh_sub_z"/>
</dbReference>
<dbReference type="RefSeq" id="WP_101248642.1">
    <property type="nucleotide sequence ID" value="NZ_PIUM01000001.1"/>
</dbReference>
<dbReference type="Gene3D" id="1.10.790.20">
    <property type="entry name" value="Domain of unknown function DUF1476"/>
    <property type="match status" value="1"/>
</dbReference>
<evidence type="ECO:0000313" key="2">
    <source>
        <dbReference type="Proteomes" id="UP000233293"/>
    </source>
</evidence>
<protein>
    <submittedName>
        <fullName evidence="1">DUF1476 domain-containing protein</fullName>
    </submittedName>
</protein>
<gene>
    <name evidence="1" type="ORF">CWS72_00740</name>
</gene>
<dbReference type="OrthoDB" id="9810387at2"/>
<evidence type="ECO:0000313" key="1">
    <source>
        <dbReference type="EMBL" id="PKU26412.1"/>
    </source>
</evidence>
<keyword evidence="2" id="KW-1185">Reference proteome</keyword>
<dbReference type="Proteomes" id="UP000233293">
    <property type="component" value="Unassembled WGS sequence"/>
</dbReference>
<dbReference type="EMBL" id="PIUM01000001">
    <property type="protein sequence ID" value="PKU26412.1"/>
    <property type="molecule type" value="Genomic_DNA"/>
</dbReference>